<dbReference type="Proteomes" id="UP000678393">
    <property type="component" value="Unassembled WGS sequence"/>
</dbReference>
<reference evidence="10" key="1">
    <citation type="submission" date="2021-04" db="EMBL/GenBank/DDBJ databases">
        <authorList>
            <consortium name="Molecular Ecology Group"/>
        </authorList>
    </citation>
    <scope>NUCLEOTIDE SEQUENCE</scope>
</reference>
<gene>
    <name evidence="10" type="ORF">CUNI_LOCUS4410</name>
</gene>
<feature type="binding site" evidence="6">
    <location>
        <position position="159"/>
    </location>
    <ligand>
        <name>S-adenosyl-L-methionine</name>
        <dbReference type="ChEBI" id="CHEBI:59789"/>
    </ligand>
</feature>
<keyword evidence="3 6" id="KW-0698">rRNA processing</keyword>
<accession>A0A8S3YTF8</accession>
<proteinExistence type="inferred from homology"/>
<dbReference type="GO" id="GO:1904047">
    <property type="term" value="F:S-adenosyl-L-methionine binding"/>
    <property type="evidence" value="ECO:0007669"/>
    <property type="project" value="UniProtKB-UniRule"/>
</dbReference>
<sequence length="375" mass="41603">MGKTKRQYQTHSGGGAKPHSHHNKHDRRQLHQNKVESTEAEGFTERMPGSEFDGIPLFGVTKLNLSEKKFPVPLAMWDLEQCDPKKCTGRKLSRMGYVKTLRLNHRFSGLILSPMGAKCVAPEDKSIIEKHGMAVVDCSWAKLQETPFSRMKGDHARLLPYLIAANPINYGRPCKLSCVEAFAATLYITGFPELADRLLSKFKWGKTFYTVNQGLLEGYASCQTSVEVVAEQERVLASLRTDSQQDKLKDWSVVDLELEHFNPNRPMNLSESSSDEEEDDSEHEGNNKSSTDKCEGGEDDESDGDSETEDNGCCDQAIEEKVVKKHSGRDCDESRPATVTQTQPVVAQEASVPCSSAVNLLAESLQTVTVISESS</sequence>
<feature type="binding site" evidence="6">
    <location>
        <position position="136"/>
    </location>
    <ligand>
        <name>S-adenosyl-L-methionine</name>
        <dbReference type="ChEBI" id="CHEBI:59789"/>
    </ligand>
</feature>
<dbReference type="PANTHER" id="PTHR20426:SF0">
    <property type="entry name" value="18S RRNA AMINOCARBOXYPROPYLTRANSFERASE"/>
    <property type="match status" value="1"/>
</dbReference>
<dbReference type="Pfam" id="PF04068">
    <property type="entry name" value="Fer4_RLI"/>
    <property type="match status" value="1"/>
</dbReference>
<keyword evidence="2 6" id="KW-0690">Ribosome biogenesis</keyword>
<feature type="region of interest" description="Disordered" evidence="7">
    <location>
        <begin position="1"/>
        <end position="48"/>
    </location>
</feature>
<evidence type="ECO:0000256" key="1">
    <source>
        <dbReference type="ARBA" id="ARBA00022490"/>
    </source>
</evidence>
<protein>
    <recommendedName>
        <fullName evidence="6">18S rRNA aminocarboxypropyltransferase</fullName>
        <ecNumber evidence="6">2.5.1.157</ecNumber>
    </recommendedName>
</protein>
<dbReference type="GO" id="GO:0000455">
    <property type="term" value="P:enzyme-directed rRNA pseudouridine synthesis"/>
    <property type="evidence" value="ECO:0007669"/>
    <property type="project" value="UniProtKB-UniRule"/>
</dbReference>
<feature type="compositionally biased region" description="Basic residues" evidence="7">
    <location>
        <begin position="18"/>
        <end position="31"/>
    </location>
</feature>
<evidence type="ECO:0000313" key="10">
    <source>
        <dbReference type="EMBL" id="CAG5118852.1"/>
    </source>
</evidence>
<feature type="region of interest" description="Disordered" evidence="7">
    <location>
        <begin position="262"/>
        <end position="344"/>
    </location>
</feature>
<dbReference type="Pfam" id="PF04034">
    <property type="entry name" value="Ribo_biogen_C"/>
    <property type="match status" value="1"/>
</dbReference>
<dbReference type="NCBIfam" id="NF002621">
    <property type="entry name" value="PRK02287.1"/>
    <property type="match status" value="1"/>
</dbReference>
<evidence type="ECO:0000313" key="11">
    <source>
        <dbReference type="Proteomes" id="UP000678393"/>
    </source>
</evidence>
<dbReference type="AlphaFoldDB" id="A0A8S3YTF8"/>
<dbReference type="EC" id="2.5.1.157" evidence="6"/>
<feature type="binding site" evidence="6">
    <location>
        <position position="88"/>
    </location>
    <ligand>
        <name>S-adenosyl-L-methionine</name>
        <dbReference type="ChEBI" id="CHEBI:59789"/>
    </ligand>
</feature>
<feature type="compositionally biased region" description="Acidic residues" evidence="7">
    <location>
        <begin position="297"/>
        <end position="312"/>
    </location>
</feature>
<comment type="caution">
    <text evidence="10">The sequence shown here is derived from an EMBL/GenBank/DDBJ whole genome shotgun (WGS) entry which is preliminary data.</text>
</comment>
<evidence type="ECO:0000256" key="6">
    <source>
        <dbReference type="HAMAP-Rule" id="MF_03146"/>
    </source>
</evidence>
<feature type="compositionally biased region" description="Basic and acidic residues" evidence="7">
    <location>
        <begin position="283"/>
        <end position="296"/>
    </location>
</feature>
<dbReference type="InterPro" id="IPR007209">
    <property type="entry name" value="RNaseL-inhib-like_metal-bd_dom"/>
</dbReference>
<keyword evidence="11" id="KW-1185">Reference proteome</keyword>
<dbReference type="EMBL" id="CAJHNH020000617">
    <property type="protein sequence ID" value="CAG5118852.1"/>
    <property type="molecule type" value="Genomic_DNA"/>
</dbReference>
<comment type="similarity">
    <text evidence="6">Belongs to the TDD superfamily. TSR3 family.</text>
</comment>
<feature type="compositionally biased region" description="Basic and acidic residues" evidence="7">
    <location>
        <begin position="318"/>
        <end position="335"/>
    </location>
</feature>
<dbReference type="GO" id="GO:0030490">
    <property type="term" value="P:maturation of SSU-rRNA"/>
    <property type="evidence" value="ECO:0007669"/>
    <property type="project" value="TreeGrafter"/>
</dbReference>
<name>A0A8S3YTF8_9EUPU</name>
<comment type="catalytic activity">
    <reaction evidence="6">
        <text>an N(1)-methylpseudouridine in rRNA + S-adenosyl-L-methionine = N(1)-methyl-N(3)-[(3S)-3-amino-3-carboxypropyl]pseudouridine in rRNA + S-methyl-5'-thioadenosine + H(+)</text>
        <dbReference type="Rhea" id="RHEA:63296"/>
        <dbReference type="Rhea" id="RHEA-COMP:11634"/>
        <dbReference type="Rhea" id="RHEA-COMP:16310"/>
        <dbReference type="ChEBI" id="CHEBI:15378"/>
        <dbReference type="ChEBI" id="CHEBI:17509"/>
        <dbReference type="ChEBI" id="CHEBI:59789"/>
        <dbReference type="ChEBI" id="CHEBI:74890"/>
        <dbReference type="ChEBI" id="CHEBI:146234"/>
        <dbReference type="EC" id="2.5.1.157"/>
    </reaction>
</comment>
<feature type="domain" description="RNase L inhibitor RLI-like possible metal-binding" evidence="9">
    <location>
        <begin position="72"/>
        <end position="105"/>
    </location>
</feature>
<dbReference type="PANTHER" id="PTHR20426">
    <property type="entry name" value="RIBOSOME BIOGENESIS PROTEIN TSR3 HOMOLOG"/>
    <property type="match status" value="1"/>
</dbReference>
<dbReference type="HAMAP" id="MF_01116">
    <property type="entry name" value="TSR3"/>
    <property type="match status" value="1"/>
</dbReference>
<organism evidence="10 11">
    <name type="scientific">Candidula unifasciata</name>
    <dbReference type="NCBI Taxonomy" id="100452"/>
    <lineage>
        <taxon>Eukaryota</taxon>
        <taxon>Metazoa</taxon>
        <taxon>Spiralia</taxon>
        <taxon>Lophotrochozoa</taxon>
        <taxon>Mollusca</taxon>
        <taxon>Gastropoda</taxon>
        <taxon>Heterobranchia</taxon>
        <taxon>Euthyneura</taxon>
        <taxon>Panpulmonata</taxon>
        <taxon>Eupulmonata</taxon>
        <taxon>Stylommatophora</taxon>
        <taxon>Helicina</taxon>
        <taxon>Helicoidea</taxon>
        <taxon>Geomitridae</taxon>
        <taxon>Candidula</taxon>
    </lineage>
</organism>
<feature type="domain" description="16S/18S rRNA aminocarboxypropyltransferase Tsr3 C-terminal" evidence="8">
    <location>
        <begin position="110"/>
        <end position="235"/>
    </location>
</feature>
<keyword evidence="4 6" id="KW-0808">Transferase</keyword>
<comment type="function">
    <text evidence="6">Aminocarboxypropyltransferase that catalyzes the aminocarboxypropyl transfer on pseudouridine in 18S rRNA. It constitutes the last step in biosynthesis of the hypermodified N1-methyl-N3-(3-amino-3-carboxypropyl) pseudouridine (m1acp3-Psi).</text>
</comment>
<evidence type="ECO:0000256" key="7">
    <source>
        <dbReference type="SAM" id="MobiDB-lite"/>
    </source>
</evidence>
<keyword evidence="5 6" id="KW-0949">S-adenosyl-L-methionine</keyword>
<evidence type="ECO:0000256" key="3">
    <source>
        <dbReference type="ARBA" id="ARBA00022552"/>
    </source>
</evidence>
<keyword evidence="1" id="KW-0963">Cytoplasm</keyword>
<evidence type="ECO:0000259" key="8">
    <source>
        <dbReference type="Pfam" id="PF04034"/>
    </source>
</evidence>
<dbReference type="GO" id="GO:0106388">
    <property type="term" value="F:rRNA small subunit aminocarboxypropyltransferase activity"/>
    <property type="evidence" value="ECO:0007669"/>
    <property type="project" value="UniProtKB-EC"/>
</dbReference>
<evidence type="ECO:0000256" key="5">
    <source>
        <dbReference type="ARBA" id="ARBA00022691"/>
    </source>
</evidence>
<evidence type="ECO:0000256" key="2">
    <source>
        <dbReference type="ARBA" id="ARBA00022517"/>
    </source>
</evidence>
<dbReference type="InterPro" id="IPR007177">
    <property type="entry name" value="Tsr3_C"/>
</dbReference>
<feature type="compositionally biased region" description="Acidic residues" evidence="7">
    <location>
        <begin position="273"/>
        <end position="282"/>
    </location>
</feature>
<evidence type="ECO:0000256" key="4">
    <source>
        <dbReference type="ARBA" id="ARBA00022679"/>
    </source>
</evidence>
<dbReference type="InterPro" id="IPR022968">
    <property type="entry name" value="Tsr3-like"/>
</dbReference>
<comment type="caution">
    <text evidence="6">Lacks conserved residue(s) required for the propagation of feature annotation.</text>
</comment>
<evidence type="ECO:0000259" key="9">
    <source>
        <dbReference type="Pfam" id="PF04068"/>
    </source>
</evidence>
<dbReference type="OrthoDB" id="10262062at2759"/>